<name>A0AC34GWL9_9BILA</name>
<protein>
    <submittedName>
        <fullName evidence="2">RING-type E3 ubiquitin transferase</fullName>
    </submittedName>
</protein>
<dbReference type="WBParaSite" id="ES5_v2.g9008.t1">
    <property type="protein sequence ID" value="ES5_v2.g9008.t1"/>
    <property type="gene ID" value="ES5_v2.g9008"/>
</dbReference>
<sequence>MGSVASCVARILPFRRSNAGTTIGDPPVPSATFSDIEEGGGIVNRANNGSYFGTHFLMGGERFDVAKPDTFLFGDNSDLEMLGTKAVPYPYNIRGITHTVKVLNLLLNVRRDSIKFIRADKAEEQCYRLEFILDADTDCYVQIHFLAREHVENSHINFTSKTNHDSSERVYFSPGSDQIFDKFLFYPHKYSFPFHYDGGHYFPIVIEVRSVSTTEQSLPVHVQATMCSIDKSSDASASLILKPLKQKIIADGVTYLLQEVYGIENKESSTRTIDENSAECIICMANPRDTVILPCRHLCICNGCAETLRFKLQNCPICRSPFKALFKFTPSSGENGSNQQSRLTLVEALNGPGNAGNVSPQQPTKREASTKIKSRKEKIAKISTIPAAHSSSVVEIELQPINSDSTEASSASFSMGSRSSGTPHATVVRVDSNTVQRISKKNSLEANDDSKHISDETS</sequence>
<proteinExistence type="predicted"/>
<organism evidence="1 2">
    <name type="scientific">Panagrolaimus sp. ES5</name>
    <dbReference type="NCBI Taxonomy" id="591445"/>
    <lineage>
        <taxon>Eukaryota</taxon>
        <taxon>Metazoa</taxon>
        <taxon>Ecdysozoa</taxon>
        <taxon>Nematoda</taxon>
        <taxon>Chromadorea</taxon>
        <taxon>Rhabditida</taxon>
        <taxon>Tylenchina</taxon>
        <taxon>Panagrolaimomorpha</taxon>
        <taxon>Panagrolaimoidea</taxon>
        <taxon>Panagrolaimidae</taxon>
        <taxon>Panagrolaimus</taxon>
    </lineage>
</organism>
<evidence type="ECO:0000313" key="1">
    <source>
        <dbReference type="Proteomes" id="UP000887579"/>
    </source>
</evidence>
<evidence type="ECO:0000313" key="2">
    <source>
        <dbReference type="WBParaSite" id="ES5_v2.g9008.t1"/>
    </source>
</evidence>
<accession>A0AC34GWL9</accession>
<dbReference type="Proteomes" id="UP000887579">
    <property type="component" value="Unplaced"/>
</dbReference>
<reference evidence="2" key="1">
    <citation type="submission" date="2022-11" db="UniProtKB">
        <authorList>
            <consortium name="WormBaseParasite"/>
        </authorList>
    </citation>
    <scope>IDENTIFICATION</scope>
</reference>